<dbReference type="InterPro" id="IPR015955">
    <property type="entry name" value="Lactate_DH/Glyco_Ohase_4_C"/>
</dbReference>
<feature type="domain" description="Lactate/malate dehydrogenase N-terminal" evidence="8">
    <location>
        <begin position="9"/>
        <end position="146"/>
    </location>
</feature>
<evidence type="ECO:0000259" key="9">
    <source>
        <dbReference type="Pfam" id="PF02866"/>
    </source>
</evidence>
<dbReference type="PROSITE" id="PS00064">
    <property type="entry name" value="L_LDH"/>
    <property type="match status" value="1"/>
</dbReference>
<sequence>MSNVIKSRKAAVIGCGFVGSATAFTLMQSKLFSELVLLDVNREKADGEAIDISHGVPFAAPMKIYAGDYDDVADAAIIIVTAGANQKPDETRLDLVHRNVEIYKSIIPEIASRNFGGILLIVSNPVDILTYVALRLSGLPENRVIGSGTVLDTARMKYALGEHLRVDSRSVHSYIVGEHGDSEIAVLSSTNISGIPLDTFCEMRGYDNPKMELDEIAESVKNSAYDIIAKKQATYYGIAMSVRRICACIIRNERSILPVSSMMHGEYGIRDITLSMPAVLGLDGVETHVPISLNEDETTRLIQSAEILKGIAEGLEL</sequence>
<dbReference type="InterPro" id="IPR018177">
    <property type="entry name" value="L-lactate_DH_AS"/>
</dbReference>
<dbReference type="HAMAP" id="MF_00488">
    <property type="entry name" value="Lactate_dehydrog"/>
    <property type="match status" value="1"/>
</dbReference>
<feature type="binding site" evidence="7">
    <location>
        <position position="44"/>
    </location>
    <ligand>
        <name>NAD(+)</name>
        <dbReference type="ChEBI" id="CHEBI:57540"/>
    </ligand>
</feature>
<feature type="modified residue" description="Phosphotyrosine" evidence="7">
    <location>
        <position position="225"/>
    </location>
</feature>
<dbReference type="InterPro" id="IPR001557">
    <property type="entry name" value="L-lactate/malate_DH"/>
</dbReference>
<feature type="binding site" evidence="7">
    <location>
        <position position="69"/>
    </location>
    <ligand>
        <name>NAD(+)</name>
        <dbReference type="ChEBI" id="CHEBI:57540"/>
    </ligand>
</feature>
<dbReference type="GO" id="GO:0004459">
    <property type="term" value="F:L-lactate dehydrogenase (NAD+) activity"/>
    <property type="evidence" value="ECO:0007669"/>
    <property type="project" value="UniProtKB-EC"/>
</dbReference>
<feature type="active site" description="Proton acceptor" evidence="7">
    <location>
        <position position="179"/>
    </location>
</feature>
<feature type="binding site" evidence="7">
    <location>
        <position position="105"/>
    </location>
    <ligand>
        <name>NAD(+)</name>
        <dbReference type="ChEBI" id="CHEBI:57540"/>
    </ligand>
</feature>
<comment type="activity regulation">
    <text evidence="7">Allosterically activated by fructose 1,6-bisphosphate (FBP).</text>
</comment>
<feature type="binding site" evidence="7">
    <location>
        <position position="172"/>
    </location>
    <ligand>
        <name>beta-D-fructose 1,6-bisphosphate</name>
        <dbReference type="ChEBI" id="CHEBI:32966"/>
        <note>allosteric activator</note>
    </ligand>
</feature>
<dbReference type="NCBIfam" id="TIGR01771">
    <property type="entry name" value="L-LDH-NAD"/>
    <property type="match status" value="1"/>
</dbReference>
<comment type="catalytic activity">
    <reaction evidence="6 7">
        <text>(S)-lactate + NAD(+) = pyruvate + NADH + H(+)</text>
        <dbReference type="Rhea" id="RHEA:23444"/>
        <dbReference type="ChEBI" id="CHEBI:15361"/>
        <dbReference type="ChEBI" id="CHEBI:15378"/>
        <dbReference type="ChEBI" id="CHEBI:16651"/>
        <dbReference type="ChEBI" id="CHEBI:57540"/>
        <dbReference type="ChEBI" id="CHEBI:57945"/>
        <dbReference type="EC" id="1.1.1.27"/>
    </reaction>
</comment>
<dbReference type="Proteomes" id="UP001437460">
    <property type="component" value="Unassembled WGS sequence"/>
</dbReference>
<name>A0ABV1HGX9_9FIRM</name>
<keyword evidence="7" id="KW-0021">Allosteric enzyme</keyword>
<feature type="binding site" evidence="7">
    <location>
        <begin position="122"/>
        <end position="124"/>
    </location>
    <ligand>
        <name>NAD(+)</name>
        <dbReference type="ChEBI" id="CHEBI:57540"/>
    </ligand>
</feature>
<evidence type="ECO:0000256" key="4">
    <source>
        <dbReference type="ARBA" id="ARBA00023002"/>
    </source>
</evidence>
<keyword evidence="7" id="KW-0597">Phosphoprotein</keyword>
<feature type="binding site" evidence="7">
    <location>
        <begin position="124"/>
        <end position="127"/>
    </location>
    <ligand>
        <name>substrate</name>
    </ligand>
</feature>
<dbReference type="EC" id="1.1.1.27" evidence="3 7"/>
<evidence type="ECO:0000256" key="7">
    <source>
        <dbReference type="HAMAP-Rule" id="MF_00488"/>
    </source>
</evidence>
<evidence type="ECO:0000313" key="10">
    <source>
        <dbReference type="EMBL" id="MEQ2561579.1"/>
    </source>
</evidence>
<evidence type="ECO:0000256" key="1">
    <source>
        <dbReference type="ARBA" id="ARBA00004843"/>
    </source>
</evidence>
<evidence type="ECO:0000259" key="8">
    <source>
        <dbReference type="Pfam" id="PF00056"/>
    </source>
</evidence>
<evidence type="ECO:0000256" key="5">
    <source>
        <dbReference type="ARBA" id="ARBA00023027"/>
    </source>
</evidence>
<feature type="binding site" evidence="7">
    <location>
        <begin position="83"/>
        <end position="84"/>
    </location>
    <ligand>
        <name>NAD(+)</name>
        <dbReference type="ChEBI" id="CHEBI:57540"/>
    </ligand>
</feature>
<comment type="caution">
    <text evidence="10">The sequence shown here is derived from an EMBL/GenBank/DDBJ whole genome shotgun (WGS) entry which is preliminary data.</text>
</comment>
<evidence type="ECO:0000256" key="2">
    <source>
        <dbReference type="ARBA" id="ARBA00006054"/>
    </source>
</evidence>
<reference evidence="10 11" key="1">
    <citation type="submission" date="2024-03" db="EMBL/GenBank/DDBJ databases">
        <title>Human intestinal bacterial collection.</title>
        <authorList>
            <person name="Pauvert C."/>
            <person name="Hitch T.C.A."/>
            <person name="Clavel T."/>
        </authorList>
    </citation>
    <scope>NUCLEOTIDE SEQUENCE [LARGE SCALE GENOMIC DNA]</scope>
    <source>
        <strain evidence="10 11">CLA-AP-H27</strain>
    </source>
</reference>
<organism evidence="10 11">
    <name type="scientific">Ventrimonas faecis</name>
    <dbReference type="NCBI Taxonomy" id="3133170"/>
    <lineage>
        <taxon>Bacteria</taxon>
        <taxon>Bacillati</taxon>
        <taxon>Bacillota</taxon>
        <taxon>Clostridia</taxon>
        <taxon>Lachnospirales</taxon>
        <taxon>Lachnospiraceae</taxon>
        <taxon>Ventrimonas</taxon>
    </lineage>
</organism>
<feature type="binding site" evidence="7">
    <location>
        <position position="147"/>
    </location>
    <ligand>
        <name>NAD(+)</name>
        <dbReference type="ChEBI" id="CHEBI:57540"/>
    </ligand>
</feature>
<dbReference type="Gene3D" id="3.40.50.720">
    <property type="entry name" value="NAD(P)-binding Rossmann-like Domain"/>
    <property type="match status" value="1"/>
</dbReference>
<dbReference type="InterPro" id="IPR036291">
    <property type="entry name" value="NAD(P)-bd_dom_sf"/>
</dbReference>
<dbReference type="Gene3D" id="3.90.110.10">
    <property type="entry name" value="Lactate dehydrogenase/glycoside hydrolase, family 4, C-terminal"/>
    <property type="match status" value="1"/>
</dbReference>
<proteinExistence type="inferred from homology"/>
<dbReference type="NCBIfam" id="NF000824">
    <property type="entry name" value="PRK00066.1"/>
    <property type="match status" value="1"/>
</dbReference>
<dbReference type="PIRSF" id="PIRSF000102">
    <property type="entry name" value="Lac_mal_DH"/>
    <property type="match status" value="1"/>
</dbReference>
<dbReference type="CDD" id="cd05292">
    <property type="entry name" value="LDH_2"/>
    <property type="match status" value="1"/>
</dbReference>
<keyword evidence="11" id="KW-1185">Reference proteome</keyword>
<feature type="binding site" evidence="7">
    <location>
        <position position="86"/>
    </location>
    <ligand>
        <name>substrate</name>
    </ligand>
</feature>
<comment type="function">
    <text evidence="7">Catalyzes the conversion of lactate to pyruvate.</text>
</comment>
<keyword evidence="5 7" id="KW-0520">NAD</keyword>
<feature type="binding site" evidence="7">
    <location>
        <position position="92"/>
    </location>
    <ligand>
        <name>substrate</name>
    </ligand>
</feature>
<evidence type="ECO:0000313" key="11">
    <source>
        <dbReference type="Proteomes" id="UP001437460"/>
    </source>
</evidence>
<comment type="subunit">
    <text evidence="7">Homotetramer.</text>
</comment>
<comment type="subcellular location">
    <subcellularLocation>
        <location evidence="7">Cytoplasm</location>
    </subcellularLocation>
</comment>
<keyword evidence="7" id="KW-0963">Cytoplasm</keyword>
<dbReference type="InterPro" id="IPR011304">
    <property type="entry name" value="L-lactate_DH"/>
</dbReference>
<comment type="similarity">
    <text evidence="2 7">Belongs to the LDH/MDH superfamily. LDH family.</text>
</comment>
<comment type="pathway">
    <text evidence="1 7">Fermentation; pyruvate fermentation to lactate; (S)-lactate from pyruvate: step 1/1.</text>
</comment>
<dbReference type="Pfam" id="PF00056">
    <property type="entry name" value="Ldh_1_N"/>
    <property type="match status" value="1"/>
</dbReference>
<dbReference type="Pfam" id="PF02866">
    <property type="entry name" value="Ldh_1_C"/>
    <property type="match status" value="1"/>
</dbReference>
<protein>
    <recommendedName>
        <fullName evidence="3 7">L-lactate dehydrogenase</fullName>
        <shortName evidence="7">L-LDH</shortName>
        <ecNumber evidence="3 7">1.1.1.27</ecNumber>
    </recommendedName>
</protein>
<dbReference type="InterPro" id="IPR001236">
    <property type="entry name" value="Lactate/malate_DH_N"/>
</dbReference>
<evidence type="ECO:0000256" key="3">
    <source>
        <dbReference type="ARBA" id="ARBA00012967"/>
    </source>
</evidence>
<evidence type="ECO:0000256" key="6">
    <source>
        <dbReference type="ARBA" id="ARBA00049258"/>
    </source>
</evidence>
<feature type="binding site" evidence="7">
    <location>
        <position position="18"/>
    </location>
    <ligand>
        <name>NAD(+)</name>
        <dbReference type="ChEBI" id="CHEBI:57540"/>
    </ligand>
</feature>
<feature type="binding site" evidence="7">
    <location>
        <begin position="152"/>
        <end position="155"/>
    </location>
    <ligand>
        <name>substrate</name>
    </ligand>
</feature>
<gene>
    <name evidence="7" type="primary">ldh</name>
    <name evidence="10" type="ORF">WMO41_00045</name>
</gene>
<keyword evidence="4 7" id="KW-0560">Oxidoreductase</keyword>
<dbReference type="EMBL" id="JBBMFJ010000001">
    <property type="protein sequence ID" value="MEQ2561579.1"/>
    <property type="molecule type" value="Genomic_DNA"/>
</dbReference>
<dbReference type="PANTHER" id="PTHR43128:SF16">
    <property type="entry name" value="L-LACTATE DEHYDROGENASE"/>
    <property type="match status" value="1"/>
</dbReference>
<accession>A0ABV1HGX9</accession>
<dbReference type="SUPFAM" id="SSF51735">
    <property type="entry name" value="NAD(P)-binding Rossmann-fold domains"/>
    <property type="match status" value="1"/>
</dbReference>
<dbReference type="InterPro" id="IPR022383">
    <property type="entry name" value="Lactate/malate_DH_C"/>
</dbReference>
<dbReference type="PRINTS" id="PR00086">
    <property type="entry name" value="LLDHDRGNASE"/>
</dbReference>
<dbReference type="RefSeq" id="WP_349228062.1">
    <property type="nucleotide sequence ID" value="NZ_JBBMFJ010000001.1"/>
</dbReference>
<feature type="binding site" evidence="7">
    <location>
        <position position="39"/>
    </location>
    <ligand>
        <name>NAD(+)</name>
        <dbReference type="ChEBI" id="CHEBI:57540"/>
    </ligand>
</feature>
<dbReference type="SUPFAM" id="SSF56327">
    <property type="entry name" value="LDH C-terminal domain-like"/>
    <property type="match status" value="1"/>
</dbReference>
<dbReference type="PANTHER" id="PTHR43128">
    <property type="entry name" value="L-2-HYDROXYCARBOXYLATE DEHYDROGENASE (NAD(P)(+))"/>
    <property type="match status" value="1"/>
</dbReference>
<feature type="domain" description="Lactate/malate dehydrogenase C-terminal" evidence="9">
    <location>
        <begin position="149"/>
        <end position="311"/>
    </location>
</feature>
<feature type="binding site" evidence="7">
    <location>
        <position position="157"/>
    </location>
    <ligand>
        <name>beta-D-fructose 1,6-bisphosphate</name>
        <dbReference type="ChEBI" id="CHEBI:32966"/>
        <note>allosteric activator</note>
    </ligand>
</feature>
<feature type="binding site" evidence="7">
    <location>
        <position position="234"/>
    </location>
    <ligand>
        <name>substrate</name>
    </ligand>
</feature>